<dbReference type="EMBL" id="DXCL01000009">
    <property type="protein sequence ID" value="HIZ02876.1"/>
    <property type="molecule type" value="Genomic_DNA"/>
</dbReference>
<dbReference type="Proteomes" id="UP000824132">
    <property type="component" value="Unassembled WGS sequence"/>
</dbReference>
<reference evidence="1" key="1">
    <citation type="journal article" date="2021" name="PeerJ">
        <title>Extensive microbial diversity within the chicken gut microbiome revealed by metagenomics and culture.</title>
        <authorList>
            <person name="Gilroy R."/>
            <person name="Ravi A."/>
            <person name="Getino M."/>
            <person name="Pursley I."/>
            <person name="Horton D.L."/>
            <person name="Alikhan N.F."/>
            <person name="Baker D."/>
            <person name="Gharbi K."/>
            <person name="Hall N."/>
            <person name="Watson M."/>
            <person name="Adriaenssens E.M."/>
            <person name="Foster-Nyarko E."/>
            <person name="Jarju S."/>
            <person name="Secka A."/>
            <person name="Antonio M."/>
            <person name="Oren A."/>
            <person name="Chaudhuri R.R."/>
            <person name="La Ragione R."/>
            <person name="Hildebrand F."/>
            <person name="Pallen M.J."/>
        </authorList>
    </citation>
    <scope>NUCLEOTIDE SEQUENCE</scope>
    <source>
        <strain evidence="1">CHK187-5294</strain>
    </source>
</reference>
<organism evidence="1 2">
    <name type="scientific">Candidatus Borkfalkia avistercoris</name>
    <dbReference type="NCBI Taxonomy" id="2838504"/>
    <lineage>
        <taxon>Bacteria</taxon>
        <taxon>Bacillati</taxon>
        <taxon>Bacillota</taxon>
        <taxon>Clostridia</taxon>
        <taxon>Christensenellales</taxon>
        <taxon>Christensenellaceae</taxon>
        <taxon>Candidatus Borkfalkia</taxon>
    </lineage>
</organism>
<gene>
    <name evidence="1" type="ORF">H9727_01165</name>
</gene>
<evidence type="ECO:0000313" key="1">
    <source>
        <dbReference type="EMBL" id="HIZ02876.1"/>
    </source>
</evidence>
<name>A0A9D2A7J1_9FIRM</name>
<reference evidence="1" key="2">
    <citation type="submission" date="2021-04" db="EMBL/GenBank/DDBJ databases">
        <authorList>
            <person name="Gilroy R."/>
        </authorList>
    </citation>
    <scope>NUCLEOTIDE SEQUENCE</scope>
    <source>
        <strain evidence="1">CHK187-5294</strain>
    </source>
</reference>
<accession>A0A9D2A7J1</accession>
<comment type="caution">
    <text evidence="1">The sequence shown here is derived from an EMBL/GenBank/DDBJ whole genome shotgun (WGS) entry which is preliminary data.</text>
</comment>
<proteinExistence type="predicted"/>
<evidence type="ECO:0000313" key="2">
    <source>
        <dbReference type="Proteomes" id="UP000824132"/>
    </source>
</evidence>
<protein>
    <submittedName>
        <fullName evidence="1">Uncharacterized protein</fullName>
    </submittedName>
</protein>
<dbReference type="AlphaFoldDB" id="A0A9D2A7J1"/>
<sequence length="86" mass="10339">MTKIWAKTIKDGKIQRQLVYENEEKLTYSHFLDYLFDICHEMDIATPVLLKTHIFNFAKFNHVRFLPRDFVEGVDFDYLLLENIVV</sequence>